<evidence type="ECO:0000259" key="2">
    <source>
        <dbReference type="Pfam" id="PF01882"/>
    </source>
</evidence>
<dbReference type="Pfam" id="PF01882">
    <property type="entry name" value="DUF58"/>
    <property type="match status" value="1"/>
</dbReference>
<sequence>MALLGFLILVGLIVVVQGWLLGKPALARLDYKRDFSKYTCRAGERIEMVETLSNRKMLPVPWLRLEAMLPSALLFARSDDTSVSEGNIYQNHTSLFTLPPRTKLTRTHRIVCQTRGIYKIDSAAMTGGDLFGLYAPSKKIDLNMRMVIYPSLLGDGELPISWKTWQGELAVRRWIVEDPFLITGVREYAQGDPMNRIHWKASARTGRLQVHKSGHSADPRVMILLNVEDSESMWSVVTRTELIERQLSLAATCASALIGQGMAAGFAHNGGSQLGDEGMRIEMDYGPVHLNRMMEAMSGFELKSRIPFQELLQLEEQREFHEPIDYLVITAHRSEKLEQAVESLEKRGHRVGITGFGTTDSGRTSPKIRSSQNRVSARNEEAVL</sequence>
<evidence type="ECO:0000313" key="3">
    <source>
        <dbReference type="EMBL" id="GGH85344.1"/>
    </source>
</evidence>
<proteinExistence type="predicted"/>
<organism evidence="3 4">
    <name type="scientific">Saccharibacillus endophyticus</name>
    <dbReference type="NCBI Taxonomy" id="2060666"/>
    <lineage>
        <taxon>Bacteria</taxon>
        <taxon>Bacillati</taxon>
        <taxon>Bacillota</taxon>
        <taxon>Bacilli</taxon>
        <taxon>Bacillales</taxon>
        <taxon>Paenibacillaceae</taxon>
        <taxon>Saccharibacillus</taxon>
    </lineage>
</organism>
<feature type="compositionally biased region" description="Polar residues" evidence="1">
    <location>
        <begin position="356"/>
        <end position="376"/>
    </location>
</feature>
<comment type="caution">
    <text evidence="3">The sequence shown here is derived from an EMBL/GenBank/DDBJ whole genome shotgun (WGS) entry which is preliminary data.</text>
</comment>
<evidence type="ECO:0000256" key="1">
    <source>
        <dbReference type="SAM" id="MobiDB-lite"/>
    </source>
</evidence>
<feature type="domain" description="DUF58" evidence="2">
    <location>
        <begin position="185"/>
        <end position="300"/>
    </location>
</feature>
<dbReference type="RefSeq" id="WP_172241998.1">
    <property type="nucleotide sequence ID" value="NZ_BMDD01000005.1"/>
</dbReference>
<protein>
    <recommendedName>
        <fullName evidence="2">DUF58 domain-containing protein</fullName>
    </recommendedName>
</protein>
<dbReference type="EMBL" id="BMDD01000005">
    <property type="protein sequence ID" value="GGH85344.1"/>
    <property type="molecule type" value="Genomic_DNA"/>
</dbReference>
<accession>A0ABQ2A6F2</accession>
<dbReference type="Proteomes" id="UP000605427">
    <property type="component" value="Unassembled WGS sequence"/>
</dbReference>
<dbReference type="PANTHER" id="PTHR34351">
    <property type="entry name" value="SLR1927 PROTEIN-RELATED"/>
    <property type="match status" value="1"/>
</dbReference>
<name>A0ABQ2A6F2_9BACL</name>
<dbReference type="PANTHER" id="PTHR34351:SF2">
    <property type="entry name" value="DUF58 DOMAIN-CONTAINING PROTEIN"/>
    <property type="match status" value="1"/>
</dbReference>
<gene>
    <name evidence="3" type="ORF">GCM10007362_42560</name>
</gene>
<evidence type="ECO:0000313" key="4">
    <source>
        <dbReference type="Proteomes" id="UP000605427"/>
    </source>
</evidence>
<feature type="region of interest" description="Disordered" evidence="1">
    <location>
        <begin position="352"/>
        <end position="384"/>
    </location>
</feature>
<reference evidence="4" key="1">
    <citation type="journal article" date="2019" name="Int. J. Syst. Evol. Microbiol.">
        <title>The Global Catalogue of Microorganisms (GCM) 10K type strain sequencing project: providing services to taxonomists for standard genome sequencing and annotation.</title>
        <authorList>
            <consortium name="The Broad Institute Genomics Platform"/>
            <consortium name="The Broad Institute Genome Sequencing Center for Infectious Disease"/>
            <person name="Wu L."/>
            <person name="Ma J."/>
        </authorList>
    </citation>
    <scope>NUCLEOTIDE SEQUENCE [LARGE SCALE GENOMIC DNA]</scope>
    <source>
        <strain evidence="4">CCM 8702</strain>
    </source>
</reference>
<keyword evidence="4" id="KW-1185">Reference proteome</keyword>
<dbReference type="InterPro" id="IPR002881">
    <property type="entry name" value="DUF58"/>
</dbReference>